<keyword evidence="3" id="KW-1185">Reference proteome</keyword>
<comment type="caution">
    <text evidence="2">The sequence shown here is derived from an EMBL/GenBank/DDBJ whole genome shotgun (WGS) entry which is preliminary data.</text>
</comment>
<proteinExistence type="predicted"/>
<feature type="region of interest" description="Disordered" evidence="1">
    <location>
        <begin position="71"/>
        <end position="97"/>
    </location>
</feature>
<dbReference type="AlphaFoldDB" id="A0A9N7UIH1"/>
<name>A0A9N7UIH1_PLEPL</name>
<gene>
    <name evidence="2" type="ORF">PLEPLA_LOCUS20812</name>
</gene>
<sequence>MSVPQLLTDRTSHGYILRAFTDVDVLEKRTRHVTPSRRTESLSFRATLAHRRGIQRVDLLRLRPGAVKHCAQPPARGASGAIPADKQPGPRSSFFSRKRSTIAAPPLSVFVPIAV</sequence>
<dbReference type="Proteomes" id="UP001153269">
    <property type="component" value="Unassembled WGS sequence"/>
</dbReference>
<reference evidence="2" key="1">
    <citation type="submission" date="2020-03" db="EMBL/GenBank/DDBJ databases">
        <authorList>
            <person name="Weist P."/>
        </authorList>
    </citation>
    <scope>NUCLEOTIDE SEQUENCE</scope>
</reference>
<organism evidence="2 3">
    <name type="scientific">Pleuronectes platessa</name>
    <name type="common">European plaice</name>
    <dbReference type="NCBI Taxonomy" id="8262"/>
    <lineage>
        <taxon>Eukaryota</taxon>
        <taxon>Metazoa</taxon>
        <taxon>Chordata</taxon>
        <taxon>Craniata</taxon>
        <taxon>Vertebrata</taxon>
        <taxon>Euteleostomi</taxon>
        <taxon>Actinopterygii</taxon>
        <taxon>Neopterygii</taxon>
        <taxon>Teleostei</taxon>
        <taxon>Neoteleostei</taxon>
        <taxon>Acanthomorphata</taxon>
        <taxon>Carangaria</taxon>
        <taxon>Pleuronectiformes</taxon>
        <taxon>Pleuronectoidei</taxon>
        <taxon>Pleuronectidae</taxon>
        <taxon>Pleuronectes</taxon>
    </lineage>
</organism>
<protein>
    <submittedName>
        <fullName evidence="2">Uncharacterized protein</fullName>
    </submittedName>
</protein>
<evidence type="ECO:0000313" key="3">
    <source>
        <dbReference type="Proteomes" id="UP001153269"/>
    </source>
</evidence>
<accession>A0A9N7UIH1</accession>
<evidence type="ECO:0000313" key="2">
    <source>
        <dbReference type="EMBL" id="CAB1432728.1"/>
    </source>
</evidence>
<dbReference type="EMBL" id="CADEAL010001469">
    <property type="protein sequence ID" value="CAB1432728.1"/>
    <property type="molecule type" value="Genomic_DNA"/>
</dbReference>
<evidence type="ECO:0000256" key="1">
    <source>
        <dbReference type="SAM" id="MobiDB-lite"/>
    </source>
</evidence>